<dbReference type="EMBL" id="CAUYUE010000003">
    <property type="protein sequence ID" value="CAK0749386.1"/>
    <property type="molecule type" value="Genomic_DNA"/>
</dbReference>
<dbReference type="GO" id="GO:0005524">
    <property type="term" value="F:ATP binding"/>
    <property type="evidence" value="ECO:0007669"/>
    <property type="project" value="InterPro"/>
</dbReference>
<dbReference type="PROSITE" id="PS50077">
    <property type="entry name" value="HEAT_REPEAT"/>
    <property type="match status" value="1"/>
</dbReference>
<dbReference type="InterPro" id="IPR000719">
    <property type="entry name" value="Prot_kinase_dom"/>
</dbReference>
<feature type="compositionally biased region" description="Acidic residues" evidence="2">
    <location>
        <begin position="652"/>
        <end position="667"/>
    </location>
</feature>
<dbReference type="Proteomes" id="UP001314263">
    <property type="component" value="Unassembled WGS sequence"/>
</dbReference>
<dbReference type="InterPro" id="IPR021133">
    <property type="entry name" value="HEAT_type_2"/>
</dbReference>
<dbReference type="PANTHER" id="PTHR12984">
    <property type="entry name" value="SCY1-RELATED S/T PROTEIN KINASE-LIKE"/>
    <property type="match status" value="1"/>
</dbReference>
<evidence type="ECO:0000313" key="4">
    <source>
        <dbReference type="EMBL" id="CAK0749386.1"/>
    </source>
</evidence>
<dbReference type="Gene3D" id="1.10.510.10">
    <property type="entry name" value="Transferase(Phosphotransferase) domain 1"/>
    <property type="match status" value="1"/>
</dbReference>
<gene>
    <name evidence="4" type="ORF">CVIRNUC_001906</name>
</gene>
<evidence type="ECO:0000313" key="5">
    <source>
        <dbReference type="Proteomes" id="UP001314263"/>
    </source>
</evidence>
<dbReference type="Gene3D" id="1.25.10.10">
    <property type="entry name" value="Leucine-rich Repeat Variant"/>
    <property type="match status" value="1"/>
</dbReference>
<sequence>MFAKLTALVSSSPTFPYQLGDPYDDAWGCSWTHYKATKKEDGSVVSVFKLTSENAHDRKLVAARNGVKRLRMVRHPNVLAFKDTLEVEEKGSTSLYVVTEPVEPLTEVLQQLDIQGQAREEYIAMGLFHVAKAVSFLNNDCKQIHGNICMRAIVVTQSLDWRLHGFDLLSEHQPATGFEWPLMAATWMVGAQYKPAEVGKADWQAVQQGPPWAVDAWGLGCLIQEAYRGRELTRTEELRDTSSIPKSVLPDYQRLLASQSVRRLNPAKVCESAALKTKLVDTIAFLESLAVKDSNEKDIFFKRLPVTLPSLPLPVVQRKLLPMLASALEYGGAPSLALGALLQIGKTLDADAFAAQVVPVLSKLFTSNDRTIRRSLLESIDTYGTHFSESVVESQVYPHVATGFSDSNAYLRELTLKSMLVLAPKLSQKTLTQSLLKFLAKLQVDEEPAIRANTTILLGNLASYLSESACKRVLLNAFTRALKDSFPPARVAGVKALQATAQRYSPEEVAVRAVPALAPLSVDAVAQVRRIALSAMQSYIKILAEHADALDAAATAAVENGDASAAATQQAGGTWGSSSGLGWAISSIGLSRPAVQGTMGSAAWAGSAAAPAAASASAAMSPSGSMAAPQAMPSQHRNGAAIPEPSAAGEGDGWDSNDDEAFDDMEDEKQQEIQERMRRLNTRSTHKARPPRQPLTGDIGLERQTSFDSEASLASSQSQASNMTTGSAVGAAEQARRSHVGVPARAKAQRGRGGLASRSAGGTGMKLNASKLGASKLGNPEDFFDF</sequence>
<keyword evidence="5" id="KW-1185">Reference proteome</keyword>
<feature type="compositionally biased region" description="Basic residues" evidence="2">
    <location>
        <begin position="679"/>
        <end position="690"/>
    </location>
</feature>
<feature type="compositionally biased region" description="Low complexity" evidence="2">
    <location>
        <begin position="709"/>
        <end position="721"/>
    </location>
</feature>
<dbReference type="PROSITE" id="PS50011">
    <property type="entry name" value="PROTEIN_KINASE_DOM"/>
    <property type="match status" value="1"/>
</dbReference>
<dbReference type="InterPro" id="IPR011989">
    <property type="entry name" value="ARM-like"/>
</dbReference>
<dbReference type="SUPFAM" id="SSF48371">
    <property type="entry name" value="ARM repeat"/>
    <property type="match status" value="1"/>
</dbReference>
<feature type="domain" description="Protein kinase" evidence="3">
    <location>
        <begin position="1"/>
        <end position="354"/>
    </location>
</feature>
<dbReference type="PANTHER" id="PTHR12984:SF3">
    <property type="entry name" value="N-TERMINAL KINASE-LIKE PROTEIN"/>
    <property type="match status" value="1"/>
</dbReference>
<dbReference type="AlphaFoldDB" id="A0AAV1HWZ2"/>
<feature type="compositionally biased region" description="Low complexity" evidence="2">
    <location>
        <begin position="620"/>
        <end position="634"/>
    </location>
</feature>
<feature type="region of interest" description="Disordered" evidence="2">
    <location>
        <begin position="620"/>
        <end position="774"/>
    </location>
</feature>
<evidence type="ECO:0000259" key="3">
    <source>
        <dbReference type="PROSITE" id="PS50011"/>
    </source>
</evidence>
<protein>
    <recommendedName>
        <fullName evidence="3">Protein kinase domain-containing protein</fullName>
    </recommendedName>
</protein>
<comment type="caution">
    <text evidence="4">The sequence shown here is derived from an EMBL/GenBank/DDBJ whole genome shotgun (WGS) entry which is preliminary data.</text>
</comment>
<dbReference type="SUPFAM" id="SSF56112">
    <property type="entry name" value="Protein kinase-like (PK-like)"/>
    <property type="match status" value="1"/>
</dbReference>
<name>A0AAV1HWZ2_9CHLO</name>
<dbReference type="InterPro" id="IPR016024">
    <property type="entry name" value="ARM-type_fold"/>
</dbReference>
<feature type="repeat" description="HEAT" evidence="1">
    <location>
        <begin position="357"/>
        <end position="395"/>
    </location>
</feature>
<dbReference type="Pfam" id="PF00069">
    <property type="entry name" value="Pkinase"/>
    <property type="match status" value="1"/>
</dbReference>
<evidence type="ECO:0000256" key="2">
    <source>
        <dbReference type="SAM" id="MobiDB-lite"/>
    </source>
</evidence>
<dbReference type="Gene3D" id="3.30.200.20">
    <property type="entry name" value="Phosphorylase Kinase, domain 1"/>
    <property type="match status" value="1"/>
</dbReference>
<dbReference type="InterPro" id="IPR011009">
    <property type="entry name" value="Kinase-like_dom_sf"/>
</dbReference>
<accession>A0AAV1HWZ2</accession>
<reference evidence="4 5" key="1">
    <citation type="submission" date="2023-10" db="EMBL/GenBank/DDBJ databases">
        <authorList>
            <person name="Maclean D."/>
            <person name="Macfadyen A."/>
        </authorList>
    </citation>
    <scope>NUCLEOTIDE SEQUENCE [LARGE SCALE GENOMIC DNA]</scope>
</reference>
<proteinExistence type="predicted"/>
<dbReference type="GO" id="GO:0004672">
    <property type="term" value="F:protein kinase activity"/>
    <property type="evidence" value="ECO:0007669"/>
    <property type="project" value="InterPro"/>
</dbReference>
<dbReference type="InterPro" id="IPR051177">
    <property type="entry name" value="CIK-Related_Protein"/>
</dbReference>
<feature type="compositionally biased region" description="Basic and acidic residues" evidence="2">
    <location>
        <begin position="668"/>
        <end position="678"/>
    </location>
</feature>
<evidence type="ECO:0000256" key="1">
    <source>
        <dbReference type="PROSITE-ProRule" id="PRU00103"/>
    </source>
</evidence>
<organism evidence="4 5">
    <name type="scientific">Coccomyxa viridis</name>
    <dbReference type="NCBI Taxonomy" id="1274662"/>
    <lineage>
        <taxon>Eukaryota</taxon>
        <taxon>Viridiplantae</taxon>
        <taxon>Chlorophyta</taxon>
        <taxon>core chlorophytes</taxon>
        <taxon>Trebouxiophyceae</taxon>
        <taxon>Trebouxiophyceae incertae sedis</taxon>
        <taxon>Coccomyxaceae</taxon>
        <taxon>Coccomyxa</taxon>
    </lineage>
</organism>